<dbReference type="EMBL" id="AYUF01000429">
    <property type="protein sequence ID" value="ETK01868.1"/>
    <property type="molecule type" value="Genomic_DNA"/>
</dbReference>
<dbReference type="AlphaFoldDB" id="W2C474"/>
<dbReference type="Pfam" id="PF17782">
    <property type="entry name" value="WHD_DprA"/>
    <property type="match status" value="1"/>
</dbReference>
<evidence type="ECO:0000259" key="4">
    <source>
        <dbReference type="Pfam" id="PF17782"/>
    </source>
</evidence>
<dbReference type="InterPro" id="IPR003488">
    <property type="entry name" value="DprA"/>
</dbReference>
<dbReference type="SUPFAM" id="SSF102405">
    <property type="entry name" value="MCP/YpsA-like"/>
    <property type="match status" value="1"/>
</dbReference>
<reference evidence="5 6" key="1">
    <citation type="submission" date="2013-11" db="EMBL/GenBank/DDBJ databases">
        <title>Single cell genomics of uncultured Tannerella BU063 (oral taxon 286).</title>
        <authorList>
            <person name="Beall C.J."/>
            <person name="Campbell A.G."/>
            <person name="Griffen A.L."/>
            <person name="Podar M."/>
            <person name="Leys E.J."/>
        </authorList>
    </citation>
    <scope>NUCLEOTIDE SEQUENCE [LARGE SCALE GENOMIC DNA]</scope>
    <source>
        <strain evidence="5">Cell 2</strain>
    </source>
</reference>
<sequence length="380" mass="41129">MDNERIALIALKRIYGVGDMSLRWLQKHFGSAEAALGATAPQLAEVEGVGREMAERIVAERDEALRHAEQEVRFATDHAIRIYTLADSDYPNRLRACLDAPPVIYYRGTADLNAARIVSIVGTRRCSDYGTNLATRIVEELAATDASIVIVSGLAYGIDVCAHRAALRTGLPTVGVLAHGLDRIYPATHRATAADMALRGGLLTDYPSGTNPVPENFLRRNRLIAALADATVIIESPVRSGALSTAAYAQGYQRRVFACPARVTDELSLGCLHLIAERRARLISSPADLCEMMAWAPSEKRVKATSSASTPSTSQRPSTAEPPLPDNAVTRVLRAKGPTQINDLARLTDLSVREVMAILFDLEMEGLVATLPGGMYKLVR</sequence>
<evidence type="ECO:0000256" key="1">
    <source>
        <dbReference type="ARBA" id="ARBA00006525"/>
    </source>
</evidence>
<evidence type="ECO:0000313" key="5">
    <source>
        <dbReference type="EMBL" id="ETK01868.1"/>
    </source>
</evidence>
<dbReference type="SUPFAM" id="SSF47781">
    <property type="entry name" value="RuvA domain 2-like"/>
    <property type="match status" value="1"/>
</dbReference>
<dbReference type="Pfam" id="PF02481">
    <property type="entry name" value="DNA_processg_A"/>
    <property type="match status" value="1"/>
</dbReference>
<dbReference type="Gene3D" id="3.40.50.450">
    <property type="match status" value="1"/>
</dbReference>
<dbReference type="InterPro" id="IPR010994">
    <property type="entry name" value="RuvA_2-like"/>
</dbReference>
<organism evidence="5 6">
    <name type="scientific">Tannerella sp. oral taxon BU063 isolate Cell 2</name>
    <dbReference type="NCBI Taxonomy" id="1411148"/>
    <lineage>
        <taxon>Bacteria</taxon>
        <taxon>Pseudomonadati</taxon>
        <taxon>Bacteroidota</taxon>
        <taxon>Bacteroidia</taxon>
        <taxon>Bacteroidales</taxon>
        <taxon>Tannerellaceae</taxon>
        <taxon>Tannerella</taxon>
    </lineage>
</organism>
<dbReference type="PANTHER" id="PTHR43022:SF1">
    <property type="entry name" value="PROTEIN SMF"/>
    <property type="match status" value="1"/>
</dbReference>
<dbReference type="InterPro" id="IPR041614">
    <property type="entry name" value="DprA_WH"/>
</dbReference>
<gene>
    <name evidence="5" type="ORF">N425_07620</name>
</gene>
<dbReference type="GO" id="GO:0009294">
    <property type="term" value="P:DNA-mediated transformation"/>
    <property type="evidence" value="ECO:0007669"/>
    <property type="project" value="InterPro"/>
</dbReference>
<evidence type="ECO:0000259" key="3">
    <source>
        <dbReference type="Pfam" id="PF02481"/>
    </source>
</evidence>
<dbReference type="Proteomes" id="UP000018837">
    <property type="component" value="Unassembled WGS sequence"/>
</dbReference>
<dbReference type="NCBIfam" id="TIGR00732">
    <property type="entry name" value="dprA"/>
    <property type="match status" value="1"/>
</dbReference>
<dbReference type="Gene3D" id="1.10.10.10">
    <property type="entry name" value="Winged helix-like DNA-binding domain superfamily/Winged helix DNA-binding domain"/>
    <property type="match status" value="1"/>
</dbReference>
<dbReference type="PATRIC" id="fig|1411148.3.peg.1175"/>
<name>W2C474_9BACT</name>
<feature type="compositionally biased region" description="Low complexity" evidence="2">
    <location>
        <begin position="304"/>
        <end position="319"/>
    </location>
</feature>
<feature type="domain" description="DprA winged helix" evidence="4">
    <location>
        <begin position="316"/>
        <end position="374"/>
    </location>
</feature>
<protein>
    <submittedName>
        <fullName evidence="5">DNA processing protein DprA</fullName>
    </submittedName>
</protein>
<evidence type="ECO:0000256" key="2">
    <source>
        <dbReference type="SAM" id="MobiDB-lite"/>
    </source>
</evidence>
<dbReference type="InterPro" id="IPR057666">
    <property type="entry name" value="DrpA_SLOG"/>
</dbReference>
<dbReference type="PANTHER" id="PTHR43022">
    <property type="entry name" value="PROTEIN SMF"/>
    <property type="match status" value="1"/>
</dbReference>
<accession>W2C474</accession>
<comment type="caution">
    <text evidence="5">The sequence shown here is derived from an EMBL/GenBank/DDBJ whole genome shotgun (WGS) entry which is preliminary data.</text>
</comment>
<comment type="similarity">
    <text evidence="1">Belongs to the DprA/Smf family.</text>
</comment>
<feature type="region of interest" description="Disordered" evidence="2">
    <location>
        <begin position="301"/>
        <end position="326"/>
    </location>
</feature>
<dbReference type="InterPro" id="IPR036388">
    <property type="entry name" value="WH-like_DNA-bd_sf"/>
</dbReference>
<evidence type="ECO:0000313" key="6">
    <source>
        <dbReference type="Proteomes" id="UP000018837"/>
    </source>
</evidence>
<feature type="domain" description="Smf/DprA SLOG" evidence="3">
    <location>
        <begin position="82"/>
        <end position="293"/>
    </location>
</feature>
<proteinExistence type="inferred from homology"/>